<protein>
    <submittedName>
        <fullName evidence="1">Uncharacterized protein</fullName>
    </submittedName>
</protein>
<accession>A0ABQ5KJJ3</accession>
<gene>
    <name evidence="1" type="ORF">ADUPG1_006780</name>
</gene>
<comment type="caution">
    <text evidence="1">The sequence shown here is derived from an EMBL/GenBank/DDBJ whole genome shotgun (WGS) entry which is preliminary data.</text>
</comment>
<keyword evidence="2" id="KW-1185">Reference proteome</keyword>
<evidence type="ECO:0000313" key="2">
    <source>
        <dbReference type="Proteomes" id="UP001057375"/>
    </source>
</evidence>
<evidence type="ECO:0000313" key="1">
    <source>
        <dbReference type="EMBL" id="GKT32693.1"/>
    </source>
</evidence>
<dbReference type="EMBL" id="BQXS01010034">
    <property type="protein sequence ID" value="GKT32693.1"/>
    <property type="molecule type" value="Genomic_DNA"/>
</dbReference>
<dbReference type="Proteomes" id="UP001057375">
    <property type="component" value="Unassembled WGS sequence"/>
</dbReference>
<sequence length="164" mass="18067">MLPTVPGPRDISIKKSNCAFDGPACSAKFVEGDGTTLEDVRNELSSGEGFGFSFHEITIPMESPQVIEKILIRVSGAPTSVKILAINCFTESGVITKKFSIVKPATIMEWSWHTVPIELAEVKKIQFVAEENYKGEKKGFFGGFYIIVPGFFKKRSIIKACKSK</sequence>
<proteinExistence type="predicted"/>
<organism evidence="1 2">
    <name type="scientific">Aduncisulcus paluster</name>
    <dbReference type="NCBI Taxonomy" id="2918883"/>
    <lineage>
        <taxon>Eukaryota</taxon>
        <taxon>Metamonada</taxon>
        <taxon>Carpediemonas-like organisms</taxon>
        <taxon>Aduncisulcus</taxon>
    </lineage>
</organism>
<reference evidence="1" key="1">
    <citation type="submission" date="2022-03" db="EMBL/GenBank/DDBJ databases">
        <title>Draft genome sequence of Aduncisulcus paluster, a free-living microaerophilic Fornicata.</title>
        <authorList>
            <person name="Yuyama I."/>
            <person name="Kume K."/>
            <person name="Tamura T."/>
            <person name="Inagaki Y."/>
            <person name="Hashimoto T."/>
        </authorList>
    </citation>
    <scope>NUCLEOTIDE SEQUENCE</scope>
    <source>
        <strain evidence="1">NY0171</strain>
    </source>
</reference>
<name>A0ABQ5KJJ3_9EUKA</name>